<organism evidence="10 11">
    <name type="scientific">Aquitalea magnusonii</name>
    <dbReference type="NCBI Taxonomy" id="332411"/>
    <lineage>
        <taxon>Bacteria</taxon>
        <taxon>Pseudomonadati</taxon>
        <taxon>Pseudomonadota</taxon>
        <taxon>Betaproteobacteria</taxon>
        <taxon>Neisseriales</taxon>
        <taxon>Chromobacteriaceae</taxon>
        <taxon>Aquitalea</taxon>
    </lineage>
</organism>
<feature type="signal peptide" evidence="9">
    <location>
        <begin position="1"/>
        <end position="28"/>
    </location>
</feature>
<dbReference type="PANTHER" id="PTHR11002:SF76">
    <property type="entry name" value="CARBONIC ANHYDRASE"/>
    <property type="match status" value="1"/>
</dbReference>
<reference evidence="11" key="1">
    <citation type="journal article" date="2017" name="Biotechnol. Biofuels">
        <title>Evaluation of environmental bacterial communities as a factor affecting the growth of duckweed Lemna minor.</title>
        <authorList>
            <person name="Ishizawa H."/>
            <person name="Kuroda M."/>
            <person name="Morikawa M."/>
            <person name="Ike M."/>
        </authorList>
    </citation>
    <scope>NUCLEOTIDE SEQUENCE [LARGE SCALE GENOMIC DNA]</scope>
    <source>
        <strain evidence="11">H3</strain>
    </source>
</reference>
<dbReference type="PANTHER" id="PTHR11002">
    <property type="entry name" value="CARBONIC ANHYDRASE"/>
    <property type="match status" value="1"/>
</dbReference>
<dbReference type="STRING" id="332411.VI06_13150"/>
<dbReference type="SUPFAM" id="SSF53056">
    <property type="entry name" value="beta-carbonic anhydrase, cab"/>
    <property type="match status" value="1"/>
</dbReference>
<keyword evidence="3 7" id="KW-0479">Metal-binding</keyword>
<gene>
    <name evidence="10" type="ORF">DLM_3153</name>
</gene>
<evidence type="ECO:0000256" key="1">
    <source>
        <dbReference type="ARBA" id="ARBA00006217"/>
    </source>
</evidence>
<keyword evidence="9" id="KW-0732">Signal</keyword>
<keyword evidence="11" id="KW-1185">Reference proteome</keyword>
<dbReference type="KEGG" id="amah:DLM_3153"/>
<evidence type="ECO:0000256" key="3">
    <source>
        <dbReference type="ARBA" id="ARBA00022723"/>
    </source>
</evidence>
<evidence type="ECO:0000256" key="7">
    <source>
        <dbReference type="PIRSR" id="PIRSR601765-1"/>
    </source>
</evidence>
<reference evidence="10 11" key="2">
    <citation type="journal article" date="2017" name="Genome Announc.">
        <title>Draft genome sequence of Aquitalea magnusonii strain H3, a plant growth-promoting bacterium of duckweed Lemna minor.</title>
        <authorList>
            <person name="Ishizawa H."/>
            <person name="Kuroda M."/>
            <person name="Ike M."/>
        </authorList>
    </citation>
    <scope>NUCLEOTIDE SEQUENCE [LARGE SCALE GENOMIC DNA]</scope>
    <source>
        <strain evidence="10 11">H3</strain>
    </source>
</reference>
<feature type="compositionally biased region" description="Basic residues" evidence="8">
    <location>
        <begin position="116"/>
        <end position="131"/>
    </location>
</feature>
<dbReference type="InterPro" id="IPR036874">
    <property type="entry name" value="Carbonic_anhydrase_sf"/>
</dbReference>
<comment type="similarity">
    <text evidence="1">Belongs to the beta-class carbonic anhydrase family.</text>
</comment>
<feature type="binding site" evidence="7">
    <location>
        <position position="190"/>
    </location>
    <ligand>
        <name>Zn(2+)</name>
        <dbReference type="ChEBI" id="CHEBI:29105"/>
    </ligand>
</feature>
<feature type="chain" id="PRO_5018231529" description="carbonic anhydrase" evidence="9">
    <location>
        <begin position="29"/>
        <end position="355"/>
    </location>
</feature>
<feature type="binding site" evidence="7">
    <location>
        <position position="192"/>
    </location>
    <ligand>
        <name>Zn(2+)</name>
        <dbReference type="ChEBI" id="CHEBI:29105"/>
    </ligand>
</feature>
<reference evidence="11" key="3">
    <citation type="journal article" date="2017" name="Plant Physiol. Biochem.">
        <title>Differential oxidative and antioxidative response of duckweed Lemna minor toward plant growth promoting/inhibiting bacteria.</title>
        <authorList>
            <person name="Ishizawa H."/>
            <person name="Kuroda M."/>
            <person name="Morikawa M."/>
            <person name="Ike M."/>
        </authorList>
    </citation>
    <scope>NUCLEOTIDE SEQUENCE [LARGE SCALE GENOMIC DNA]</scope>
    <source>
        <strain evidence="11">H3</strain>
    </source>
</reference>
<feature type="binding site" evidence="7">
    <location>
        <position position="242"/>
    </location>
    <ligand>
        <name>Zn(2+)</name>
        <dbReference type="ChEBI" id="CHEBI:29105"/>
    </ligand>
</feature>
<dbReference type="Pfam" id="PF00484">
    <property type="entry name" value="Pro_CA"/>
    <property type="match status" value="1"/>
</dbReference>
<evidence type="ECO:0000256" key="6">
    <source>
        <dbReference type="ARBA" id="ARBA00048348"/>
    </source>
</evidence>
<proteinExistence type="inferred from homology"/>
<dbReference type="RefSeq" id="WP_231959874.1">
    <property type="nucleotide sequence ID" value="NZ_AP018823.1"/>
</dbReference>
<protein>
    <recommendedName>
        <fullName evidence="2">carbonic anhydrase</fullName>
        <ecNumber evidence="2">4.2.1.1</ecNumber>
    </recommendedName>
</protein>
<comment type="cofactor">
    <cofactor evidence="7">
        <name>Zn(2+)</name>
        <dbReference type="ChEBI" id="CHEBI:29105"/>
    </cofactor>
    <text evidence="7">Binds 1 zinc ion per subunit.</text>
</comment>
<dbReference type="Proteomes" id="UP000198290">
    <property type="component" value="Chromosome"/>
</dbReference>
<keyword evidence="4 7" id="KW-0862">Zinc</keyword>
<dbReference type="AlphaFoldDB" id="A0A3G9GFU2"/>
<evidence type="ECO:0000313" key="10">
    <source>
        <dbReference type="EMBL" id="BBF86750.1"/>
    </source>
</evidence>
<evidence type="ECO:0000256" key="5">
    <source>
        <dbReference type="ARBA" id="ARBA00023239"/>
    </source>
</evidence>
<accession>A0A3G9GFU2</accession>
<evidence type="ECO:0000256" key="4">
    <source>
        <dbReference type="ARBA" id="ARBA00022833"/>
    </source>
</evidence>
<dbReference type="InterPro" id="IPR001765">
    <property type="entry name" value="Carbonic_anhydrase"/>
</dbReference>
<dbReference type="SMART" id="SM00947">
    <property type="entry name" value="Pro_CA"/>
    <property type="match status" value="1"/>
</dbReference>
<name>A0A3G9GFU2_9NEIS</name>
<feature type="region of interest" description="Disordered" evidence="8">
    <location>
        <begin position="73"/>
        <end position="147"/>
    </location>
</feature>
<evidence type="ECO:0000256" key="8">
    <source>
        <dbReference type="SAM" id="MobiDB-lite"/>
    </source>
</evidence>
<dbReference type="Gene3D" id="3.40.1050.10">
    <property type="entry name" value="Carbonic anhydrase"/>
    <property type="match status" value="1"/>
</dbReference>
<feature type="compositionally biased region" description="Basic and acidic residues" evidence="8">
    <location>
        <begin position="132"/>
        <end position="145"/>
    </location>
</feature>
<feature type="binding site" evidence="7">
    <location>
        <position position="245"/>
    </location>
    <ligand>
        <name>Zn(2+)</name>
        <dbReference type="ChEBI" id="CHEBI:29105"/>
    </ligand>
</feature>
<dbReference type="EMBL" id="AP018823">
    <property type="protein sequence ID" value="BBF86750.1"/>
    <property type="molecule type" value="Genomic_DNA"/>
</dbReference>
<evidence type="ECO:0000256" key="9">
    <source>
        <dbReference type="SAM" id="SignalP"/>
    </source>
</evidence>
<evidence type="ECO:0000256" key="2">
    <source>
        <dbReference type="ARBA" id="ARBA00012925"/>
    </source>
</evidence>
<evidence type="ECO:0000313" key="11">
    <source>
        <dbReference type="Proteomes" id="UP000198290"/>
    </source>
</evidence>
<dbReference type="GO" id="GO:0004089">
    <property type="term" value="F:carbonate dehydratase activity"/>
    <property type="evidence" value="ECO:0007669"/>
    <property type="project" value="UniProtKB-EC"/>
</dbReference>
<keyword evidence="5 10" id="KW-0456">Lyase</keyword>
<comment type="catalytic activity">
    <reaction evidence="6">
        <text>hydrogencarbonate + H(+) = CO2 + H2O</text>
        <dbReference type="Rhea" id="RHEA:10748"/>
        <dbReference type="ChEBI" id="CHEBI:15377"/>
        <dbReference type="ChEBI" id="CHEBI:15378"/>
        <dbReference type="ChEBI" id="CHEBI:16526"/>
        <dbReference type="ChEBI" id="CHEBI:17544"/>
        <dbReference type="EC" id="4.2.1.1"/>
    </reaction>
</comment>
<dbReference type="EC" id="4.2.1.1" evidence="2"/>
<dbReference type="GO" id="GO:0008270">
    <property type="term" value="F:zinc ion binding"/>
    <property type="evidence" value="ECO:0007669"/>
    <property type="project" value="InterPro"/>
</dbReference>
<sequence length="355" mass="37966">MNKTWQIRSLQAAIMVLVGASLAGMAQAEEKAAAAAEHSKPIVLPGKQAASAAAESSSKTIVLPGKLAASMAAARAKPKEPETLQPEVKQSAAPQIKTPLGPSPEVHAPGMAAHEAKRRAKPHRAKAKALPHKPEESSHDEHGHGSEVQQVRAAVTTILHDNTDYMAHHNAAYFKTFADKQTPRATVVTCSDSRVQSEVMDKSAVNDLFMVRDIGNQLATAEGSVEYGVRHLHTPLLIFVGHAACGAIKAASSDYSKLEPAIRKELATINIPQGIDPTDGALLNINNQVESAILKFSGEVEAGHLAILGAFYDFRNDLRQGAGKLVITNLNGETDPAAIRALMKQGQFFKYSFMR</sequence>